<feature type="non-terminal residue" evidence="20">
    <location>
        <position position="1"/>
    </location>
</feature>
<name>A0ABV0REW4_9TELE</name>
<evidence type="ECO:0000259" key="19">
    <source>
        <dbReference type="SMART" id="SM01044"/>
    </source>
</evidence>
<sequence>LCVESVKSITQQPVHVSVFKVLELTQIVCCPLRLRQCRSRGKRFPLRGKPDRLPVDLQAGFCSSRSIQLESCDDFGLCFFCQGGEEEEEAFSEEEAPAAASEPKPSVADESVVPGQHDESTDDPETKAGGKPGQQLDDDEDRKNPAYIPRKGLFFEHDVRGQSQEEERPKGRNRKLWKDEGRWEHDRFREEEQAPKSREELIAIYGYDIRNGGGIDPGERAYRQRRPRQSSPSSRDKRWRDGQRPARSWQNRGAGAPPPSSVPPPSSSAFPPLSAVQQSNNSSRPPPSRSRPPYHNQTHPSAQSVYRNNESNAPQVHPRERHSSKVQLDTRERGGSSRGGRGHGGRGGSSVVIEEVSVSQSGAAEDDPRSASTATAATVQPGGYQSPRRQEQRGSADRAASGSAASTSDPALQSSAANPEASPPTERPVERKSYSLARRTRSRPSDLGSKQASVEESAAGATNSSPSSGGGKNWAEGGDGASQTGVGGVADLDQEVARLNLARQNWSQSPTSYLRSEMRGESHFILGLIYPS</sequence>
<feature type="compositionally biased region" description="Basic and acidic residues" evidence="18">
    <location>
        <begin position="153"/>
        <end position="201"/>
    </location>
</feature>
<evidence type="ECO:0000256" key="18">
    <source>
        <dbReference type="SAM" id="MobiDB-lite"/>
    </source>
</evidence>
<keyword evidence="7" id="KW-0813">Transport</keyword>
<keyword evidence="8" id="KW-0963">Cytoplasm</keyword>
<feature type="compositionally biased region" description="Basic and acidic residues" evidence="18">
    <location>
        <begin position="234"/>
        <end position="244"/>
    </location>
</feature>
<proteinExistence type="inferred from homology"/>
<evidence type="ECO:0000256" key="11">
    <source>
        <dbReference type="ARBA" id="ARBA00022816"/>
    </source>
</evidence>
<keyword evidence="13" id="KW-0694">RNA-binding</keyword>
<dbReference type="Pfam" id="PF09405">
    <property type="entry name" value="Btz"/>
    <property type="match status" value="1"/>
</dbReference>
<evidence type="ECO:0000256" key="1">
    <source>
        <dbReference type="ARBA" id="ARBA00004210"/>
    </source>
</evidence>
<evidence type="ECO:0000256" key="2">
    <source>
        <dbReference type="ARBA" id="ARBA00004279"/>
    </source>
</evidence>
<feature type="compositionally biased region" description="Low complexity" evidence="18">
    <location>
        <begin position="397"/>
        <end position="409"/>
    </location>
</feature>
<feature type="compositionally biased region" description="Polar residues" evidence="18">
    <location>
        <begin position="448"/>
        <end position="467"/>
    </location>
</feature>
<evidence type="ECO:0000256" key="16">
    <source>
        <dbReference type="ARBA" id="ARBA00023242"/>
    </source>
</evidence>
<comment type="caution">
    <text evidence="20">The sequence shown here is derived from an EMBL/GenBank/DDBJ whole genome shotgun (WGS) entry which is preliminary data.</text>
</comment>
<evidence type="ECO:0000256" key="4">
    <source>
        <dbReference type="ARBA" id="ARBA00004556"/>
    </source>
</evidence>
<feature type="compositionally biased region" description="Polar residues" evidence="18">
    <location>
        <begin position="295"/>
        <end position="314"/>
    </location>
</feature>
<evidence type="ECO:0000256" key="15">
    <source>
        <dbReference type="ARBA" id="ARBA00023187"/>
    </source>
</evidence>
<evidence type="ECO:0000256" key="12">
    <source>
        <dbReference type="ARBA" id="ARBA00022845"/>
    </source>
</evidence>
<dbReference type="PANTHER" id="PTHR13434">
    <property type="entry name" value="PROTEIN CASC3"/>
    <property type="match status" value="1"/>
</dbReference>
<feature type="compositionally biased region" description="Low complexity" evidence="18">
    <location>
        <begin position="267"/>
        <end position="283"/>
    </location>
</feature>
<keyword evidence="16" id="KW-0539">Nucleus</keyword>
<keyword evidence="14" id="KW-0866">Nonsense-mediated mRNA decay</keyword>
<evidence type="ECO:0000256" key="13">
    <source>
        <dbReference type="ARBA" id="ARBA00022884"/>
    </source>
</evidence>
<dbReference type="SMART" id="SM01044">
    <property type="entry name" value="Btz"/>
    <property type="match status" value="1"/>
</dbReference>
<feature type="region of interest" description="Disordered" evidence="18">
    <location>
        <begin position="90"/>
        <end position="489"/>
    </location>
</feature>
<evidence type="ECO:0000256" key="5">
    <source>
        <dbReference type="ARBA" id="ARBA00009548"/>
    </source>
</evidence>
<dbReference type="InterPro" id="IPR028544">
    <property type="entry name" value="CASC3"/>
</dbReference>
<protein>
    <recommendedName>
        <fullName evidence="6">Protein CASC3</fullName>
    </recommendedName>
</protein>
<dbReference type="EMBL" id="JAHRIN010043185">
    <property type="protein sequence ID" value="MEQ2206694.1"/>
    <property type="molecule type" value="Genomic_DNA"/>
</dbReference>
<feature type="compositionally biased region" description="Basic and acidic residues" evidence="18">
    <location>
        <begin position="116"/>
        <end position="128"/>
    </location>
</feature>
<keyword evidence="10" id="KW-0747">Spliceosome</keyword>
<dbReference type="PANTHER" id="PTHR13434:SF0">
    <property type="entry name" value="PROTEIN CASC3"/>
    <property type="match status" value="1"/>
</dbReference>
<keyword evidence="21" id="KW-1185">Reference proteome</keyword>
<evidence type="ECO:0000256" key="7">
    <source>
        <dbReference type="ARBA" id="ARBA00022448"/>
    </source>
</evidence>
<reference evidence="20 21" key="1">
    <citation type="submission" date="2021-06" db="EMBL/GenBank/DDBJ databases">
        <authorList>
            <person name="Palmer J.M."/>
        </authorList>
    </citation>
    <scope>NUCLEOTIDE SEQUENCE [LARGE SCALE GENOMIC DNA]</scope>
    <source>
        <strain evidence="20 21">XC_2019</strain>
        <tissue evidence="20">Muscle</tissue>
    </source>
</reference>
<comment type="subcellular location">
    <subcellularLocation>
        <location evidence="2">Cell projection</location>
        <location evidence="2">Dendrite</location>
    </subcellularLocation>
    <subcellularLocation>
        <location evidence="1">Cytoplasm</location>
        <location evidence="1">Stress granule</location>
    </subcellularLocation>
    <subcellularLocation>
        <location evidence="4">Cytoplasm</location>
        <location evidence="4">Perinuclear region</location>
    </subcellularLocation>
    <subcellularLocation>
        <location evidence="3">Nucleus speckle</location>
    </subcellularLocation>
</comment>
<evidence type="ECO:0000256" key="17">
    <source>
        <dbReference type="ARBA" id="ARBA00023273"/>
    </source>
</evidence>
<feature type="compositionally biased region" description="Pro residues" evidence="18">
    <location>
        <begin position="256"/>
        <end position="266"/>
    </location>
</feature>
<feature type="domain" description="Btz" evidence="19">
    <location>
        <begin position="108"/>
        <end position="214"/>
    </location>
</feature>
<evidence type="ECO:0000313" key="21">
    <source>
        <dbReference type="Proteomes" id="UP001434883"/>
    </source>
</evidence>
<feature type="compositionally biased region" description="Low complexity" evidence="18">
    <location>
        <begin position="349"/>
        <end position="362"/>
    </location>
</feature>
<evidence type="ECO:0000256" key="10">
    <source>
        <dbReference type="ARBA" id="ARBA00022728"/>
    </source>
</evidence>
<gene>
    <name evidence="20" type="ORF">XENOCAPTIV_001787</name>
</gene>
<evidence type="ECO:0000256" key="9">
    <source>
        <dbReference type="ARBA" id="ARBA00022664"/>
    </source>
</evidence>
<evidence type="ECO:0000256" key="6">
    <source>
        <dbReference type="ARBA" id="ARBA00019964"/>
    </source>
</evidence>
<evidence type="ECO:0000256" key="8">
    <source>
        <dbReference type="ARBA" id="ARBA00022490"/>
    </source>
</evidence>
<keyword evidence="17" id="KW-0966">Cell projection</keyword>
<feature type="compositionally biased region" description="Basic and acidic residues" evidence="18">
    <location>
        <begin position="317"/>
        <end position="335"/>
    </location>
</feature>
<evidence type="ECO:0000256" key="14">
    <source>
        <dbReference type="ARBA" id="ARBA00023161"/>
    </source>
</evidence>
<keyword evidence="12" id="KW-0810">Translation regulation</keyword>
<evidence type="ECO:0000256" key="3">
    <source>
        <dbReference type="ARBA" id="ARBA00004324"/>
    </source>
</evidence>
<keyword evidence="15" id="KW-0508">mRNA splicing</keyword>
<keyword evidence="9" id="KW-0507">mRNA processing</keyword>
<dbReference type="Proteomes" id="UP001434883">
    <property type="component" value="Unassembled WGS sequence"/>
</dbReference>
<organism evidence="20 21">
    <name type="scientific">Xenoophorus captivus</name>
    <dbReference type="NCBI Taxonomy" id="1517983"/>
    <lineage>
        <taxon>Eukaryota</taxon>
        <taxon>Metazoa</taxon>
        <taxon>Chordata</taxon>
        <taxon>Craniata</taxon>
        <taxon>Vertebrata</taxon>
        <taxon>Euteleostomi</taxon>
        <taxon>Actinopterygii</taxon>
        <taxon>Neopterygii</taxon>
        <taxon>Teleostei</taxon>
        <taxon>Neoteleostei</taxon>
        <taxon>Acanthomorphata</taxon>
        <taxon>Ovalentaria</taxon>
        <taxon>Atherinomorphae</taxon>
        <taxon>Cyprinodontiformes</taxon>
        <taxon>Goodeidae</taxon>
        <taxon>Xenoophorus</taxon>
    </lineage>
</organism>
<dbReference type="InterPro" id="IPR018545">
    <property type="entry name" value="Btz_dom"/>
</dbReference>
<accession>A0ABV0REW4</accession>
<evidence type="ECO:0000313" key="20">
    <source>
        <dbReference type="EMBL" id="MEQ2206694.1"/>
    </source>
</evidence>
<comment type="similarity">
    <text evidence="5">Belongs to the CASC3 family.</text>
</comment>
<feature type="compositionally biased region" description="Gly residues" evidence="18">
    <location>
        <begin position="468"/>
        <end position="488"/>
    </location>
</feature>
<feature type="compositionally biased region" description="Low complexity" evidence="18">
    <location>
        <begin position="97"/>
        <end position="106"/>
    </location>
</feature>
<keyword evidence="11" id="KW-0509">mRNA transport</keyword>